<accession>A0AAF0EXF9</accession>
<dbReference type="CDD" id="cd01561">
    <property type="entry name" value="CBS_like"/>
    <property type="match status" value="1"/>
</dbReference>
<comment type="similarity">
    <text evidence="3">Belongs to the cysteine synthase/cystathionine beta-synthase family.</text>
</comment>
<dbReference type="InterPro" id="IPR050214">
    <property type="entry name" value="Cys_Synth/Cystath_Beta-Synth"/>
</dbReference>
<comment type="cofactor">
    <cofactor evidence="1">
        <name>pyridoxal 5'-phosphate</name>
        <dbReference type="ChEBI" id="CHEBI:597326"/>
    </cofactor>
</comment>
<evidence type="ECO:0000256" key="10">
    <source>
        <dbReference type="ARBA" id="ARBA00023128"/>
    </source>
</evidence>
<proteinExistence type="inferred from homology"/>
<evidence type="ECO:0000313" key="16">
    <source>
        <dbReference type="Proteomes" id="UP001219933"/>
    </source>
</evidence>
<dbReference type="EC" id="2.5.1.47" evidence="4"/>
<keyword evidence="10" id="KW-0496">Mitochondrion</keyword>
<keyword evidence="6" id="KW-0812">Transmembrane</keyword>
<protein>
    <recommendedName>
        <fullName evidence="4">cysteine synthase</fullName>
        <ecNumber evidence="4">2.5.1.47</ecNumber>
    </recommendedName>
    <alternativeName>
        <fullName evidence="13">Cysteine synthase-like protein</fullName>
    </alternativeName>
</protein>
<gene>
    <name evidence="15" type="primary">cys12</name>
    <name evidence="15" type="ORF">MCUN1_003167</name>
</gene>
<sequence>MSTIDVRRQFAIGVAVGVVVAVGSLAFAQAQRALIKSRKRRSVRKWNQLVDHADDDSTPIEIKRSGSIARGVAEAVGNTPLIRIASLSDLTGCEILGKAEFLNPAGSSKDRLAVQIIQDAEDRGELVPNTGSWIFEGTVGSTGISLATFARARGYNCCIFLPNDVAKEKLDLLERLGATVVALPPRGIIDPRHYINEARTRANEWKPDAEHPDATAFFADQFETSSNFNTHHNHTGPEILEQTGGVIDAFVSGIGTGGTIAGVAACLKEYDPAIEIIAADPQGSGVYNRIKYGVMYSSTEAEGTRRRHQVDTVVEGIGMNRLAHNLELALPNITDAVKVTDDEAARMSRWLASQDGLFLGSSSAVHCVAAVRTALRLRREGKKRPVVVTILADSGSRHLSKFHNDELMTSRGLSVEPDISDIIGQKNDQN</sequence>
<evidence type="ECO:0000256" key="12">
    <source>
        <dbReference type="ARBA" id="ARBA00047931"/>
    </source>
</evidence>
<keyword evidence="16" id="KW-1185">Reference proteome</keyword>
<comment type="catalytic activity">
    <reaction evidence="12">
        <text>O-acetyl-L-serine + hydrogen sulfide = L-cysteine + acetate</text>
        <dbReference type="Rhea" id="RHEA:14829"/>
        <dbReference type="ChEBI" id="CHEBI:29919"/>
        <dbReference type="ChEBI" id="CHEBI:30089"/>
        <dbReference type="ChEBI" id="CHEBI:35235"/>
        <dbReference type="ChEBI" id="CHEBI:58340"/>
        <dbReference type="EC" id="2.5.1.47"/>
    </reaction>
</comment>
<reference evidence="15" key="1">
    <citation type="submission" date="2023-03" db="EMBL/GenBank/DDBJ databases">
        <title>Mating type loci evolution in Malassezia.</title>
        <authorList>
            <person name="Coelho M.A."/>
        </authorList>
    </citation>
    <scope>NUCLEOTIDE SEQUENCE</scope>
    <source>
        <strain evidence="15">CBS 11721</strain>
    </source>
</reference>
<evidence type="ECO:0000256" key="9">
    <source>
        <dbReference type="ARBA" id="ARBA00022989"/>
    </source>
</evidence>
<evidence type="ECO:0000256" key="8">
    <source>
        <dbReference type="ARBA" id="ARBA00022898"/>
    </source>
</evidence>
<comment type="subcellular location">
    <subcellularLocation>
        <location evidence="2">Mitochondrion outer membrane</location>
        <topology evidence="2">Single-pass membrane protein</topology>
    </subcellularLocation>
</comment>
<dbReference type="GO" id="GO:0005741">
    <property type="term" value="C:mitochondrial outer membrane"/>
    <property type="evidence" value="ECO:0007669"/>
    <property type="project" value="UniProtKB-SubCell"/>
</dbReference>
<evidence type="ECO:0000256" key="3">
    <source>
        <dbReference type="ARBA" id="ARBA00007103"/>
    </source>
</evidence>
<evidence type="ECO:0000256" key="4">
    <source>
        <dbReference type="ARBA" id="ARBA00012681"/>
    </source>
</evidence>
<dbReference type="SUPFAM" id="SSF53686">
    <property type="entry name" value="Tryptophan synthase beta subunit-like PLP-dependent enzymes"/>
    <property type="match status" value="1"/>
</dbReference>
<evidence type="ECO:0000256" key="1">
    <source>
        <dbReference type="ARBA" id="ARBA00001933"/>
    </source>
</evidence>
<evidence type="ECO:0000256" key="2">
    <source>
        <dbReference type="ARBA" id="ARBA00004572"/>
    </source>
</evidence>
<organism evidence="15 16">
    <name type="scientific">Malassezia cuniculi</name>
    <dbReference type="NCBI Taxonomy" id="948313"/>
    <lineage>
        <taxon>Eukaryota</taxon>
        <taxon>Fungi</taxon>
        <taxon>Dikarya</taxon>
        <taxon>Basidiomycota</taxon>
        <taxon>Ustilaginomycotina</taxon>
        <taxon>Malasseziomycetes</taxon>
        <taxon>Malasseziales</taxon>
        <taxon>Malasseziaceae</taxon>
        <taxon>Malassezia</taxon>
    </lineage>
</organism>
<keyword evidence="5 15" id="KW-0808">Transferase</keyword>
<dbReference type="InterPro" id="IPR036052">
    <property type="entry name" value="TrpB-like_PALP_sf"/>
</dbReference>
<keyword evidence="8" id="KW-0663">Pyridoxal phosphate</keyword>
<dbReference type="FunFam" id="3.40.50.1100:FF:000049">
    <property type="entry name" value="Cysteine synthase, putative"/>
    <property type="match status" value="1"/>
</dbReference>
<evidence type="ECO:0000256" key="5">
    <source>
        <dbReference type="ARBA" id="ARBA00022679"/>
    </source>
</evidence>
<dbReference type="AlphaFoldDB" id="A0AAF0EXF9"/>
<evidence type="ECO:0000313" key="15">
    <source>
        <dbReference type="EMBL" id="WFD36289.1"/>
    </source>
</evidence>
<dbReference type="Pfam" id="PF00291">
    <property type="entry name" value="PALP"/>
    <property type="match status" value="1"/>
</dbReference>
<dbReference type="FunFam" id="3.40.50.1100:FF:000096">
    <property type="entry name" value="Related to cysteine synthase"/>
    <property type="match status" value="1"/>
</dbReference>
<dbReference type="PANTHER" id="PTHR10314">
    <property type="entry name" value="CYSTATHIONINE BETA-SYNTHASE"/>
    <property type="match status" value="1"/>
</dbReference>
<dbReference type="EMBL" id="CP119880">
    <property type="protein sequence ID" value="WFD36289.1"/>
    <property type="molecule type" value="Genomic_DNA"/>
</dbReference>
<keyword evidence="11" id="KW-0472">Membrane</keyword>
<dbReference type="InterPro" id="IPR001926">
    <property type="entry name" value="TrpB-like_PALP"/>
</dbReference>
<evidence type="ECO:0000256" key="11">
    <source>
        <dbReference type="ARBA" id="ARBA00023136"/>
    </source>
</evidence>
<evidence type="ECO:0000256" key="13">
    <source>
        <dbReference type="ARBA" id="ARBA00078545"/>
    </source>
</evidence>
<evidence type="ECO:0000259" key="14">
    <source>
        <dbReference type="Pfam" id="PF00291"/>
    </source>
</evidence>
<dbReference type="Proteomes" id="UP001219933">
    <property type="component" value="Chromosome 4"/>
</dbReference>
<evidence type="ECO:0000256" key="7">
    <source>
        <dbReference type="ARBA" id="ARBA00022787"/>
    </source>
</evidence>
<evidence type="ECO:0000256" key="6">
    <source>
        <dbReference type="ARBA" id="ARBA00022692"/>
    </source>
</evidence>
<keyword evidence="9" id="KW-1133">Transmembrane helix</keyword>
<name>A0AAF0EXF9_9BASI</name>
<keyword evidence="7" id="KW-1000">Mitochondrion outer membrane</keyword>
<dbReference type="Gene3D" id="3.40.50.1100">
    <property type="match status" value="2"/>
</dbReference>
<feature type="domain" description="Tryptophan synthase beta chain-like PALP" evidence="14">
    <location>
        <begin position="73"/>
        <end position="391"/>
    </location>
</feature>
<dbReference type="GO" id="GO:0004124">
    <property type="term" value="F:cysteine synthase activity"/>
    <property type="evidence" value="ECO:0007669"/>
    <property type="project" value="UniProtKB-EC"/>
</dbReference>